<name>A0A328UCB9_9FIRM</name>
<organism evidence="1 2">
    <name type="scientific">Hydrogeniiclostridium mannosilyticum</name>
    <dbReference type="NCBI Taxonomy" id="2764322"/>
    <lineage>
        <taxon>Bacteria</taxon>
        <taxon>Bacillati</taxon>
        <taxon>Bacillota</taxon>
        <taxon>Clostridia</taxon>
        <taxon>Eubacteriales</taxon>
        <taxon>Acutalibacteraceae</taxon>
        <taxon>Hydrogeniiclostridium</taxon>
    </lineage>
</organism>
<proteinExistence type="predicted"/>
<gene>
    <name evidence="1" type="ORF">DPQ25_06875</name>
</gene>
<sequence>MLLELKKLFQGEESRLPFEYEMDLSTVTVNTVFPFVSPVIIKGEVRQGNACAYLTAGVEYNFIMPCDRCNREIRQKIRRSFQHTLVPFLEGEDDEEVYILADKDPFDLDALLRDDILLDLPTKFLCTDDCKGLCPTCGKDLNDGPCQCVKHSLDPRLEVLKKLID</sequence>
<protein>
    <submittedName>
        <fullName evidence="1">DUF177 domain-containing protein</fullName>
    </submittedName>
</protein>
<accession>A0A328UCB9</accession>
<dbReference type="Proteomes" id="UP000249377">
    <property type="component" value="Unassembled WGS sequence"/>
</dbReference>
<dbReference type="PANTHER" id="PTHR34374:SF1">
    <property type="entry name" value="LARGE RIBOSOMAL RNA SUBUNIT ACCUMULATION PROTEIN YCED HOMOLOG 1, CHLOROPLASTIC"/>
    <property type="match status" value="1"/>
</dbReference>
<dbReference type="Pfam" id="PF02620">
    <property type="entry name" value="YceD"/>
    <property type="match status" value="1"/>
</dbReference>
<keyword evidence="2" id="KW-1185">Reference proteome</keyword>
<dbReference type="EMBL" id="QLYR01000003">
    <property type="protein sequence ID" value="RAQ29206.1"/>
    <property type="molecule type" value="Genomic_DNA"/>
</dbReference>
<comment type="caution">
    <text evidence="1">The sequence shown here is derived from an EMBL/GenBank/DDBJ whole genome shotgun (WGS) entry which is preliminary data.</text>
</comment>
<reference evidence="1 2" key="1">
    <citation type="submission" date="2018-06" db="EMBL/GenBank/DDBJ databases">
        <title>Noncontiguous genome sequence of Ruminococcaceae bacterium ASD2818.</title>
        <authorList>
            <person name="Chaplin A.V."/>
            <person name="Sokolova S.R."/>
            <person name="Kochetkova T.O."/>
            <person name="Goltsov A.Y."/>
            <person name="Trofimov D.Y."/>
            <person name="Efimov B.A."/>
        </authorList>
    </citation>
    <scope>NUCLEOTIDE SEQUENCE [LARGE SCALE GENOMIC DNA]</scope>
    <source>
        <strain evidence="1 2">ASD2818</strain>
    </source>
</reference>
<dbReference type="InterPro" id="IPR003772">
    <property type="entry name" value="YceD"/>
</dbReference>
<dbReference type="RefSeq" id="WP_112332437.1">
    <property type="nucleotide sequence ID" value="NZ_JADPHD010000007.1"/>
</dbReference>
<dbReference type="PANTHER" id="PTHR34374">
    <property type="entry name" value="LARGE RIBOSOMAL RNA SUBUNIT ACCUMULATION PROTEIN YCED HOMOLOG 1, CHLOROPLASTIC"/>
    <property type="match status" value="1"/>
</dbReference>
<evidence type="ECO:0000313" key="2">
    <source>
        <dbReference type="Proteomes" id="UP000249377"/>
    </source>
</evidence>
<dbReference type="AlphaFoldDB" id="A0A328UCB9"/>
<evidence type="ECO:0000313" key="1">
    <source>
        <dbReference type="EMBL" id="RAQ29206.1"/>
    </source>
</evidence>